<dbReference type="AlphaFoldDB" id="A0A452XV84"/>
<reference evidence="7" key="2">
    <citation type="journal article" date="2017" name="Nat. Plants">
        <title>The Aegilops tauschii genome reveals multiple impacts of transposons.</title>
        <authorList>
            <person name="Zhao G."/>
            <person name="Zou C."/>
            <person name="Li K."/>
            <person name="Wang K."/>
            <person name="Li T."/>
            <person name="Gao L."/>
            <person name="Zhang X."/>
            <person name="Wang H."/>
            <person name="Yang Z."/>
            <person name="Liu X."/>
            <person name="Jiang W."/>
            <person name="Mao L."/>
            <person name="Kong X."/>
            <person name="Jiao Y."/>
            <person name="Jia J."/>
        </authorList>
    </citation>
    <scope>NUCLEOTIDE SEQUENCE [LARGE SCALE GENOMIC DNA]</scope>
    <source>
        <strain evidence="7">cv. AL8/78</strain>
    </source>
</reference>
<reference evidence="6" key="3">
    <citation type="journal article" date="2017" name="Nature">
        <title>Genome sequence of the progenitor of the wheat D genome Aegilops tauschii.</title>
        <authorList>
            <person name="Luo M.C."/>
            <person name="Gu Y.Q."/>
            <person name="Puiu D."/>
            <person name="Wang H."/>
            <person name="Twardziok S.O."/>
            <person name="Deal K.R."/>
            <person name="Huo N."/>
            <person name="Zhu T."/>
            <person name="Wang L."/>
            <person name="Wang Y."/>
            <person name="McGuire P.E."/>
            <person name="Liu S."/>
            <person name="Long H."/>
            <person name="Ramasamy R.K."/>
            <person name="Rodriguez J.C."/>
            <person name="Van S.L."/>
            <person name="Yuan L."/>
            <person name="Wang Z."/>
            <person name="Xia Z."/>
            <person name="Xiao L."/>
            <person name="Anderson O.D."/>
            <person name="Ouyang S."/>
            <person name="Liang Y."/>
            <person name="Zimin A.V."/>
            <person name="Pertea G."/>
            <person name="Qi P."/>
            <person name="Bennetzen J.L."/>
            <person name="Dai X."/>
            <person name="Dawson M.W."/>
            <person name="Muller H.G."/>
            <person name="Kugler K."/>
            <person name="Rivarola-Duarte L."/>
            <person name="Spannagl M."/>
            <person name="Mayer K.F.X."/>
            <person name="Lu F.H."/>
            <person name="Bevan M.W."/>
            <person name="Leroy P."/>
            <person name="Li P."/>
            <person name="You F.M."/>
            <person name="Sun Q."/>
            <person name="Liu Z."/>
            <person name="Lyons E."/>
            <person name="Wicker T."/>
            <person name="Salzberg S.L."/>
            <person name="Devos K.M."/>
            <person name="Dvorak J."/>
        </authorList>
    </citation>
    <scope>NUCLEOTIDE SEQUENCE [LARGE SCALE GENOMIC DNA]</scope>
    <source>
        <strain evidence="6">cv. AL8/78</strain>
    </source>
</reference>
<dbReference type="GO" id="GO:0080044">
    <property type="term" value="F:quercetin 7-O-glucosyltransferase activity"/>
    <property type="evidence" value="ECO:0007669"/>
    <property type="project" value="TreeGrafter"/>
</dbReference>
<dbReference type="InterPro" id="IPR035595">
    <property type="entry name" value="UDP_glycos_trans_CS"/>
</dbReference>
<evidence type="ECO:0000256" key="1">
    <source>
        <dbReference type="ARBA" id="ARBA00009995"/>
    </source>
</evidence>
<evidence type="ECO:0000256" key="2">
    <source>
        <dbReference type="ARBA" id="ARBA00022679"/>
    </source>
</evidence>
<evidence type="ECO:0000256" key="4">
    <source>
        <dbReference type="RuleBase" id="RU362057"/>
    </source>
</evidence>
<dbReference type="PANTHER" id="PTHR11926">
    <property type="entry name" value="GLUCOSYL/GLUCURONOSYL TRANSFERASES"/>
    <property type="match status" value="1"/>
</dbReference>
<dbReference type="Gene3D" id="3.40.50.2000">
    <property type="entry name" value="Glycogen Phosphorylase B"/>
    <property type="match status" value="2"/>
</dbReference>
<sequence length="473" mass="51357">AGDGPGGRREAARRVPAGTGARAHHADAGDGQAPARPGLPLHLRQHRVQPSPAAPLPRDGGTRRPPELPLRRDTRRAPPVRGRRHPGRPRPVLRHGDHLSPPPPGPSCQAQRPELRGAADHLPRRRRCRIVQLRCRGGARRALRRVVDVQCLRVHGIPPLPSAYRPWSCAFQRRGAADGQRASRHGGRRHERHVRRHTAARLPDDDPHHRPRRHHPQLLNYVMREAERLSLPDAVLLNTFDALEQPVLDAMRAVLPPMYTVGPLHLHASNVVPTGTPLDGLGSNLWKEQDGLLAWLDGHGAGAVVYVNYGSVAVMTNEQLLEFGWGLADSGYAFIWNVRPDLVRGETAVMPPEFLASVHGRAMLTTWCPQAEVLGHEAVGVFLTHSGWNSTLESISAVVPMLCWPFAGEQQTNCRDGDRRRGEAGGSGGDDTRGDGGGKGTGDEAACGGVEGEGPACVAARWGRRGQPRRGGS</sequence>
<keyword evidence="2 3" id="KW-0808">Transferase</keyword>
<dbReference type="EnsemblPlants" id="AET1Gv20181300.2">
    <property type="protein sequence ID" value="AET1Gv20181300.2"/>
    <property type="gene ID" value="AET1Gv20181300"/>
</dbReference>
<keyword evidence="7" id="KW-1185">Reference proteome</keyword>
<feature type="compositionally biased region" description="Basic residues" evidence="5">
    <location>
        <begin position="81"/>
        <end position="93"/>
    </location>
</feature>
<protein>
    <recommendedName>
        <fullName evidence="4">Glycosyltransferase</fullName>
        <ecNumber evidence="4">2.4.1.-</ecNumber>
    </recommendedName>
</protein>
<dbReference type="CDD" id="cd03784">
    <property type="entry name" value="GT1_Gtf-like"/>
    <property type="match status" value="1"/>
</dbReference>
<reference evidence="6" key="5">
    <citation type="journal article" date="2021" name="G3 (Bethesda)">
        <title>Aegilops tauschii genome assembly Aet v5.0 features greater sequence contiguity and improved annotation.</title>
        <authorList>
            <person name="Wang L."/>
            <person name="Zhu T."/>
            <person name="Rodriguez J.C."/>
            <person name="Deal K.R."/>
            <person name="Dubcovsky J."/>
            <person name="McGuire P.E."/>
            <person name="Lux T."/>
            <person name="Spannagl M."/>
            <person name="Mayer K.F.X."/>
            <person name="Baldrich P."/>
            <person name="Meyers B.C."/>
            <person name="Huo N."/>
            <person name="Gu Y.Q."/>
            <person name="Zhou H."/>
            <person name="Devos K.M."/>
            <person name="Bennetzen J.L."/>
            <person name="Unver T."/>
            <person name="Budak H."/>
            <person name="Gulick P.J."/>
            <person name="Galiba G."/>
            <person name="Kalapos B."/>
            <person name="Nelson D.R."/>
            <person name="Li P."/>
            <person name="You F.M."/>
            <person name="Luo M.C."/>
            <person name="Dvorak J."/>
        </authorList>
    </citation>
    <scope>NUCLEOTIDE SEQUENCE [LARGE SCALE GENOMIC DNA]</scope>
    <source>
        <strain evidence="6">cv. AL8/78</strain>
    </source>
</reference>
<keyword evidence="3" id="KW-0328">Glycosyltransferase</keyword>
<dbReference type="STRING" id="200361.A0A452XV84"/>
<reference evidence="7" key="1">
    <citation type="journal article" date="2014" name="Science">
        <title>Ancient hybridizations among the ancestral genomes of bread wheat.</title>
        <authorList>
            <consortium name="International Wheat Genome Sequencing Consortium,"/>
            <person name="Marcussen T."/>
            <person name="Sandve S.R."/>
            <person name="Heier L."/>
            <person name="Spannagl M."/>
            <person name="Pfeifer M."/>
            <person name="Jakobsen K.S."/>
            <person name="Wulff B.B."/>
            <person name="Steuernagel B."/>
            <person name="Mayer K.F."/>
            <person name="Olsen O.A."/>
        </authorList>
    </citation>
    <scope>NUCLEOTIDE SEQUENCE [LARGE SCALE GENOMIC DNA]</scope>
    <source>
        <strain evidence="7">cv. AL8/78</strain>
    </source>
</reference>
<evidence type="ECO:0000313" key="6">
    <source>
        <dbReference type="EnsemblPlants" id="AET1Gv20181300.2"/>
    </source>
</evidence>
<dbReference type="Proteomes" id="UP000015105">
    <property type="component" value="Chromosome 1D"/>
</dbReference>
<feature type="compositionally biased region" description="Basic and acidic residues" evidence="5">
    <location>
        <begin position="1"/>
        <end position="13"/>
    </location>
</feature>
<feature type="compositionally biased region" description="Basic residues" evidence="5">
    <location>
        <begin position="462"/>
        <end position="473"/>
    </location>
</feature>
<evidence type="ECO:0000256" key="3">
    <source>
        <dbReference type="RuleBase" id="RU003718"/>
    </source>
</evidence>
<proteinExistence type="inferred from homology"/>
<dbReference type="PANTHER" id="PTHR11926:SF1517">
    <property type="entry name" value="GLYCOSYLTRANSFERASE"/>
    <property type="match status" value="1"/>
</dbReference>
<feature type="region of interest" description="Disordered" evidence="5">
    <location>
        <begin position="1"/>
        <end position="120"/>
    </location>
</feature>
<feature type="region of interest" description="Disordered" evidence="5">
    <location>
        <begin position="178"/>
        <end position="213"/>
    </location>
</feature>
<comment type="similarity">
    <text evidence="1 3">Belongs to the UDP-glycosyltransferase family.</text>
</comment>
<reference evidence="6" key="4">
    <citation type="submission" date="2019-03" db="UniProtKB">
        <authorList>
            <consortium name="EnsemblPlants"/>
        </authorList>
    </citation>
    <scope>IDENTIFICATION</scope>
</reference>
<accession>A0A452XV84</accession>
<organism evidence="6 7">
    <name type="scientific">Aegilops tauschii subsp. strangulata</name>
    <name type="common">Goatgrass</name>
    <dbReference type="NCBI Taxonomy" id="200361"/>
    <lineage>
        <taxon>Eukaryota</taxon>
        <taxon>Viridiplantae</taxon>
        <taxon>Streptophyta</taxon>
        <taxon>Embryophyta</taxon>
        <taxon>Tracheophyta</taxon>
        <taxon>Spermatophyta</taxon>
        <taxon>Magnoliopsida</taxon>
        <taxon>Liliopsida</taxon>
        <taxon>Poales</taxon>
        <taxon>Poaceae</taxon>
        <taxon>BOP clade</taxon>
        <taxon>Pooideae</taxon>
        <taxon>Triticodae</taxon>
        <taxon>Triticeae</taxon>
        <taxon>Triticinae</taxon>
        <taxon>Aegilops</taxon>
    </lineage>
</organism>
<dbReference type="EC" id="2.4.1.-" evidence="4"/>
<dbReference type="Gramene" id="AET1Gv20181300.2">
    <property type="protein sequence ID" value="AET1Gv20181300.2"/>
    <property type="gene ID" value="AET1Gv20181300"/>
</dbReference>
<dbReference type="PROSITE" id="PS00375">
    <property type="entry name" value="UDPGT"/>
    <property type="match status" value="1"/>
</dbReference>
<dbReference type="SUPFAM" id="SSF53756">
    <property type="entry name" value="UDP-Glycosyltransferase/glycogen phosphorylase"/>
    <property type="match status" value="1"/>
</dbReference>
<feature type="compositionally biased region" description="Basic and acidic residues" evidence="5">
    <location>
        <begin position="60"/>
        <end position="76"/>
    </location>
</feature>
<dbReference type="InterPro" id="IPR002213">
    <property type="entry name" value="UDP_glucos_trans"/>
</dbReference>
<name>A0A452XV84_AEGTS</name>
<feature type="compositionally biased region" description="Basic residues" evidence="5">
    <location>
        <begin position="182"/>
        <end position="199"/>
    </location>
</feature>
<feature type="region of interest" description="Disordered" evidence="5">
    <location>
        <begin position="411"/>
        <end position="473"/>
    </location>
</feature>
<evidence type="ECO:0000313" key="7">
    <source>
        <dbReference type="Proteomes" id="UP000015105"/>
    </source>
</evidence>
<dbReference type="Pfam" id="PF00201">
    <property type="entry name" value="UDPGT"/>
    <property type="match status" value="1"/>
</dbReference>
<dbReference type="GO" id="GO:0080043">
    <property type="term" value="F:quercetin 3-O-glucosyltransferase activity"/>
    <property type="evidence" value="ECO:0007669"/>
    <property type="project" value="TreeGrafter"/>
</dbReference>
<evidence type="ECO:0000256" key="5">
    <source>
        <dbReference type="SAM" id="MobiDB-lite"/>
    </source>
</evidence>